<dbReference type="EMBL" id="JAAXLA010000040">
    <property type="protein sequence ID" value="NMH99673.1"/>
    <property type="molecule type" value="Genomic_DNA"/>
</dbReference>
<comment type="caution">
    <text evidence="1">The sequence shown here is derived from an EMBL/GenBank/DDBJ whole genome shotgun (WGS) entry which is preliminary data.</text>
</comment>
<accession>A0ABX1SHP0</accession>
<dbReference type="Proteomes" id="UP000820669">
    <property type="component" value="Unassembled WGS sequence"/>
</dbReference>
<organism evidence="1 2">
    <name type="scientific">Pseudonocardia acidicola</name>
    <dbReference type="NCBI Taxonomy" id="2724939"/>
    <lineage>
        <taxon>Bacteria</taxon>
        <taxon>Bacillati</taxon>
        <taxon>Actinomycetota</taxon>
        <taxon>Actinomycetes</taxon>
        <taxon>Pseudonocardiales</taxon>
        <taxon>Pseudonocardiaceae</taxon>
        <taxon>Pseudonocardia</taxon>
    </lineage>
</organism>
<protein>
    <submittedName>
        <fullName evidence="1">Uncharacterized protein</fullName>
    </submittedName>
</protein>
<gene>
    <name evidence="1" type="ORF">HF526_20480</name>
</gene>
<keyword evidence="2" id="KW-1185">Reference proteome</keyword>
<evidence type="ECO:0000313" key="2">
    <source>
        <dbReference type="Proteomes" id="UP000820669"/>
    </source>
</evidence>
<evidence type="ECO:0000313" key="1">
    <source>
        <dbReference type="EMBL" id="NMH99673.1"/>
    </source>
</evidence>
<dbReference type="RefSeq" id="WP_169383157.1">
    <property type="nucleotide sequence ID" value="NZ_JAAXLA010000040.1"/>
</dbReference>
<sequence>MPLPNPNPNPPTLTRRHLAMLQAVAVGRGEALCGCEPDLLIDGRYCDHLASHELFRAGLIITVEPGVFGQRVAAVLTDSGRKVLGAV</sequence>
<name>A0ABX1SHP0_9PSEU</name>
<reference evidence="1 2" key="1">
    <citation type="submission" date="2020-04" db="EMBL/GenBank/DDBJ databases">
        <authorList>
            <person name="Klaysubun C."/>
            <person name="Duangmal K."/>
            <person name="Lipun K."/>
        </authorList>
    </citation>
    <scope>NUCLEOTIDE SEQUENCE [LARGE SCALE GENOMIC DNA]</scope>
    <source>
        <strain evidence="1 2">K10HN5</strain>
    </source>
</reference>
<proteinExistence type="predicted"/>